<accession>Q11H22</accession>
<dbReference type="Gene3D" id="6.10.250.730">
    <property type="match status" value="1"/>
</dbReference>
<reference evidence="1" key="1">
    <citation type="submission" date="2006-06" db="EMBL/GenBank/DDBJ databases">
        <title>Complete sequence of chromosome of Chelativorans sp. BNC1.</title>
        <authorList>
            <consortium name="US DOE Joint Genome Institute"/>
            <person name="Copeland A."/>
            <person name="Lucas S."/>
            <person name="Lapidus A."/>
            <person name="Barry K."/>
            <person name="Detter J.C."/>
            <person name="Glavina del Rio T."/>
            <person name="Hammon N."/>
            <person name="Israni S."/>
            <person name="Dalin E."/>
            <person name="Tice H."/>
            <person name="Pitluck S."/>
            <person name="Chertkov O."/>
            <person name="Brettin T."/>
            <person name="Bruce D."/>
            <person name="Han C."/>
            <person name="Tapia R."/>
            <person name="Gilna P."/>
            <person name="Schmutz J."/>
            <person name="Larimer F."/>
            <person name="Land M."/>
            <person name="Hauser L."/>
            <person name="Kyrpides N."/>
            <person name="Mikhailova N."/>
            <person name="Richardson P."/>
        </authorList>
    </citation>
    <scope>NUCLEOTIDE SEQUENCE</scope>
    <source>
        <strain evidence="1">BNC1</strain>
    </source>
</reference>
<organism evidence="1">
    <name type="scientific">Chelativorans sp. (strain BNC1)</name>
    <dbReference type="NCBI Taxonomy" id="266779"/>
    <lineage>
        <taxon>Bacteria</taxon>
        <taxon>Pseudomonadati</taxon>
        <taxon>Pseudomonadota</taxon>
        <taxon>Alphaproteobacteria</taxon>
        <taxon>Hyphomicrobiales</taxon>
        <taxon>Phyllobacteriaceae</taxon>
        <taxon>Chelativorans</taxon>
    </lineage>
</organism>
<evidence type="ECO:0008006" key="2">
    <source>
        <dbReference type="Google" id="ProtNLM"/>
    </source>
</evidence>
<dbReference type="Pfam" id="PF06169">
    <property type="entry name" value="DUF982"/>
    <property type="match status" value="1"/>
</dbReference>
<dbReference type="EMBL" id="CP000390">
    <property type="protein sequence ID" value="ABG63303.1"/>
    <property type="molecule type" value="Genomic_DNA"/>
</dbReference>
<dbReference type="InterPro" id="IPR010385">
    <property type="entry name" value="DUF982"/>
</dbReference>
<dbReference type="STRING" id="266779.Meso_1910"/>
<proteinExistence type="predicted"/>
<dbReference type="HOGENOM" id="CLU_134423_5_1_5"/>
<dbReference type="KEGG" id="mes:Meso_1910"/>
<evidence type="ECO:0000313" key="1">
    <source>
        <dbReference type="EMBL" id="ABG63303.1"/>
    </source>
</evidence>
<protein>
    <recommendedName>
        <fullName evidence="2">DUF982 domain-containing protein</fullName>
    </recommendedName>
</protein>
<name>Q11H22_CHESB</name>
<sequence>MSIGSWNSPVSVHAGRHGSTRCLVGDTMRAAEILTSHWPSHAFRGPKYTAACRACRDVLVGDAAPEIARQAFIEAAEEADILAR</sequence>
<gene>
    <name evidence="1" type="ordered locus">Meso_1910</name>
</gene>
<dbReference type="AlphaFoldDB" id="Q11H22"/>